<accession>A0AA88D7Q9</accession>
<protein>
    <submittedName>
        <fullName evidence="2">Uncharacterized protein</fullName>
    </submittedName>
</protein>
<name>A0AA88D7Q9_FICCA</name>
<sequence>MARRQQGLWVGEIESFNKNELNVEFFNKEIPQLFKNIREISRQNDNQKALKRDSARPAPTRASSVDQLPDHATGTRPHRRQTCVSHSPGLPPRVRRVPLEPRAPSVSPSHCLPRV</sequence>
<dbReference type="Proteomes" id="UP001187192">
    <property type="component" value="Unassembled WGS sequence"/>
</dbReference>
<comment type="caution">
    <text evidence="2">The sequence shown here is derived from an EMBL/GenBank/DDBJ whole genome shotgun (WGS) entry which is preliminary data.</text>
</comment>
<evidence type="ECO:0000313" key="2">
    <source>
        <dbReference type="EMBL" id="GMN46091.1"/>
    </source>
</evidence>
<dbReference type="AlphaFoldDB" id="A0AA88D7Q9"/>
<reference evidence="2" key="1">
    <citation type="submission" date="2023-07" db="EMBL/GenBank/DDBJ databases">
        <title>draft genome sequence of fig (Ficus carica).</title>
        <authorList>
            <person name="Takahashi T."/>
            <person name="Nishimura K."/>
        </authorList>
    </citation>
    <scope>NUCLEOTIDE SEQUENCE</scope>
</reference>
<evidence type="ECO:0000313" key="3">
    <source>
        <dbReference type="Proteomes" id="UP001187192"/>
    </source>
</evidence>
<organism evidence="2 3">
    <name type="scientific">Ficus carica</name>
    <name type="common">Common fig</name>
    <dbReference type="NCBI Taxonomy" id="3494"/>
    <lineage>
        <taxon>Eukaryota</taxon>
        <taxon>Viridiplantae</taxon>
        <taxon>Streptophyta</taxon>
        <taxon>Embryophyta</taxon>
        <taxon>Tracheophyta</taxon>
        <taxon>Spermatophyta</taxon>
        <taxon>Magnoliopsida</taxon>
        <taxon>eudicotyledons</taxon>
        <taxon>Gunneridae</taxon>
        <taxon>Pentapetalae</taxon>
        <taxon>rosids</taxon>
        <taxon>fabids</taxon>
        <taxon>Rosales</taxon>
        <taxon>Moraceae</taxon>
        <taxon>Ficeae</taxon>
        <taxon>Ficus</taxon>
    </lineage>
</organism>
<dbReference type="EMBL" id="BTGU01000022">
    <property type="protein sequence ID" value="GMN46091.1"/>
    <property type="molecule type" value="Genomic_DNA"/>
</dbReference>
<gene>
    <name evidence="2" type="ORF">TIFTF001_015285</name>
</gene>
<evidence type="ECO:0000256" key="1">
    <source>
        <dbReference type="SAM" id="MobiDB-lite"/>
    </source>
</evidence>
<feature type="region of interest" description="Disordered" evidence="1">
    <location>
        <begin position="41"/>
        <end position="115"/>
    </location>
</feature>
<keyword evidence="3" id="KW-1185">Reference proteome</keyword>
<proteinExistence type="predicted"/>